<proteinExistence type="inferred from homology"/>
<evidence type="ECO:0000256" key="3">
    <source>
        <dbReference type="ARBA" id="ARBA00011233"/>
    </source>
</evidence>
<dbReference type="Pfam" id="PF00024">
    <property type="entry name" value="PAN_1"/>
    <property type="match status" value="1"/>
</dbReference>
<dbReference type="GO" id="GO:0005576">
    <property type="term" value="C:extracellular region"/>
    <property type="evidence" value="ECO:0007669"/>
    <property type="project" value="InterPro"/>
</dbReference>
<feature type="region of interest" description="Disordered" evidence="9">
    <location>
        <begin position="79"/>
        <end position="120"/>
    </location>
</feature>
<feature type="domain" description="Apple" evidence="10">
    <location>
        <begin position="250"/>
        <end position="322"/>
    </location>
</feature>
<accession>A0A0G4GSW5</accession>
<evidence type="ECO:0000256" key="4">
    <source>
        <dbReference type="ARBA" id="ARBA00022723"/>
    </source>
</evidence>
<gene>
    <name evidence="12" type="ORF">Vbra_18637</name>
</gene>
<evidence type="ECO:0000313" key="12">
    <source>
        <dbReference type="EMBL" id="CEM33737.1"/>
    </source>
</evidence>
<dbReference type="Gene3D" id="3.50.4.10">
    <property type="entry name" value="Hepatocyte Growth Factor"/>
    <property type="match status" value="3"/>
</dbReference>
<dbReference type="SUPFAM" id="SSF57414">
    <property type="entry name" value="Hairpin loop containing domain-like"/>
    <property type="match status" value="2"/>
</dbReference>
<reference evidence="12 13" key="1">
    <citation type="submission" date="2014-11" db="EMBL/GenBank/DDBJ databases">
        <authorList>
            <person name="Zhu J."/>
            <person name="Qi W."/>
            <person name="Song R."/>
        </authorList>
    </citation>
    <scope>NUCLEOTIDE SEQUENCE [LARGE SCALE GENOMIC DNA]</scope>
</reference>
<dbReference type="Pfam" id="PF14295">
    <property type="entry name" value="PAN_4"/>
    <property type="match status" value="2"/>
</dbReference>
<dbReference type="GO" id="GO:0006508">
    <property type="term" value="P:proteolysis"/>
    <property type="evidence" value="ECO:0007669"/>
    <property type="project" value="InterPro"/>
</dbReference>
<evidence type="ECO:0000256" key="9">
    <source>
        <dbReference type="SAM" id="MobiDB-lite"/>
    </source>
</evidence>
<dbReference type="AlphaFoldDB" id="A0A0G4GSW5"/>
<dbReference type="PhylomeDB" id="A0A0G4GSW5"/>
<dbReference type="GO" id="GO:0001868">
    <property type="term" value="P:regulation of complement activation, lectin pathway"/>
    <property type="evidence" value="ECO:0007669"/>
    <property type="project" value="UniProtKB-ARBA"/>
</dbReference>
<dbReference type="Proteomes" id="UP000041254">
    <property type="component" value="Unassembled WGS sequence"/>
</dbReference>
<dbReference type="InterPro" id="IPR008979">
    <property type="entry name" value="Galactose-bd-like_sf"/>
</dbReference>
<dbReference type="Gene3D" id="2.60.120.260">
    <property type="entry name" value="Galactose-binding domain-like"/>
    <property type="match status" value="1"/>
</dbReference>
<evidence type="ECO:0000256" key="2">
    <source>
        <dbReference type="ARBA" id="ARBA00010147"/>
    </source>
</evidence>
<dbReference type="STRING" id="1169540.A0A0G4GSW5"/>
<evidence type="ECO:0000256" key="8">
    <source>
        <dbReference type="ARBA" id="ARBA00023157"/>
    </source>
</evidence>
<dbReference type="SMART" id="SM00223">
    <property type="entry name" value="APPLE"/>
    <property type="match status" value="2"/>
</dbReference>
<evidence type="ECO:0008006" key="14">
    <source>
        <dbReference type="Google" id="ProtNLM"/>
    </source>
</evidence>
<dbReference type="SMART" id="SM00607">
    <property type="entry name" value="FTP"/>
    <property type="match status" value="1"/>
</dbReference>
<evidence type="ECO:0000256" key="7">
    <source>
        <dbReference type="ARBA" id="ARBA00022837"/>
    </source>
</evidence>
<organism evidence="12 13">
    <name type="scientific">Vitrella brassicaformis (strain CCMP3155)</name>
    <dbReference type="NCBI Taxonomy" id="1169540"/>
    <lineage>
        <taxon>Eukaryota</taxon>
        <taxon>Sar</taxon>
        <taxon>Alveolata</taxon>
        <taxon>Colpodellida</taxon>
        <taxon>Vitrellaceae</taxon>
        <taxon>Vitrella</taxon>
    </lineage>
</organism>
<name>A0A0G4GSW5_VITBC</name>
<dbReference type="GO" id="GO:0046872">
    <property type="term" value="F:metal ion binding"/>
    <property type="evidence" value="ECO:0007669"/>
    <property type="project" value="UniProtKB-KW"/>
</dbReference>
<dbReference type="EMBL" id="CDMY01000791">
    <property type="protein sequence ID" value="CEM33737.1"/>
    <property type="molecule type" value="Genomic_DNA"/>
</dbReference>
<evidence type="ECO:0000256" key="1">
    <source>
        <dbReference type="ARBA" id="ARBA00002219"/>
    </source>
</evidence>
<evidence type="ECO:0000313" key="13">
    <source>
        <dbReference type="Proteomes" id="UP000041254"/>
    </source>
</evidence>
<sequence>MNKWMAGGTTTIECQKVVDYGWVTDVLYPTGRYVWVVLPFAPHAVMTLCEVAVWGFDERALEAMKTEMRQRLRVAPPNLALHRPVKQHPDGGSGSGSQPASPAVDGTPDPSKCSQTPPSPQPWLRIALTHPFSIGAVRFLAPKRASLLEDIRVFVGESDDERFGEANLTECEPEVELRDIPPSEWTQLTCDNLPKGEYVWLVLKAAADVPQRILSLCEVEVWQGAIMPGGGDAKRSFSSLPAYTREDHSCMLPETTNTRDLQRVPPEEGIMSAILCQYRCQHTTGCGGFSWHEKDFRCVLKAGHSPAVLEPEAHVVSGPRLCECMESNAFCEGESLPHMPVASTRLAPHPKNGQQVLIDAPLVCQELCQASVNCNGFVYVGETEEQTTSSDAAESGLRDSIEEGRAYACYLKRARHQKTKTEGIDAQGYVTGPKACGGYDVDVEYTGESLPGTPIAHISSHLACQSLCQSHPTCRYWSHYTNKASTDRLTCWLKKAKYADNESLPVHKRGVVSGRRYT</sequence>
<dbReference type="InterPro" id="IPR006585">
    <property type="entry name" value="FTP1"/>
</dbReference>
<keyword evidence="7" id="KW-0106">Calcium</keyword>
<comment type="similarity">
    <text evidence="2">Belongs to the fucolectin family.</text>
</comment>
<dbReference type="InterPro" id="IPR000177">
    <property type="entry name" value="Apple"/>
</dbReference>
<keyword evidence="13" id="KW-1185">Reference proteome</keyword>
<protein>
    <recommendedName>
        <fullName evidence="14">Apple domain-containing protein</fullName>
    </recommendedName>
</protein>
<dbReference type="OrthoDB" id="547680at2759"/>
<evidence type="ECO:0000256" key="6">
    <source>
        <dbReference type="ARBA" id="ARBA00022737"/>
    </source>
</evidence>
<keyword evidence="6" id="KW-0677">Repeat</keyword>
<dbReference type="CDD" id="cd01100">
    <property type="entry name" value="APPLE_Factor_XI_like"/>
    <property type="match status" value="1"/>
</dbReference>
<dbReference type="PANTHER" id="PTHR45713:SF6">
    <property type="entry name" value="F5_8 TYPE C DOMAIN-CONTAINING PROTEIN"/>
    <property type="match status" value="1"/>
</dbReference>
<dbReference type="GO" id="GO:0042806">
    <property type="term" value="F:fucose binding"/>
    <property type="evidence" value="ECO:0007669"/>
    <property type="project" value="UniProtKB-ARBA"/>
</dbReference>
<evidence type="ECO:0000259" key="10">
    <source>
        <dbReference type="SMART" id="SM00223"/>
    </source>
</evidence>
<dbReference type="PANTHER" id="PTHR45713">
    <property type="entry name" value="FTP DOMAIN-CONTAINING PROTEIN"/>
    <property type="match status" value="1"/>
</dbReference>
<dbReference type="InParanoid" id="A0A0G4GSW5"/>
<dbReference type="InterPro" id="IPR003609">
    <property type="entry name" value="Pan_app"/>
</dbReference>
<dbReference type="SUPFAM" id="SSF49785">
    <property type="entry name" value="Galactose-binding domain-like"/>
    <property type="match status" value="1"/>
</dbReference>
<dbReference type="InterPro" id="IPR051941">
    <property type="entry name" value="BG_Antigen-Binding_Lectin"/>
</dbReference>
<keyword evidence="8" id="KW-1015">Disulfide bond</keyword>
<comment type="function">
    <text evidence="1">Acts as a defensive agent. Recognizes blood group fucosylated oligosaccharides including A, B, H and Lewis B-type antigens. Does not recognize Lewis A antigen and has low affinity for monovalent haptens.</text>
</comment>
<comment type="subunit">
    <text evidence="3">Homotrimer.</text>
</comment>
<dbReference type="GO" id="GO:0010185">
    <property type="term" value="P:regulation of cellular defense response"/>
    <property type="evidence" value="ECO:0007669"/>
    <property type="project" value="UniProtKB-ARBA"/>
</dbReference>
<dbReference type="VEuPathDB" id="CryptoDB:Vbra_18637"/>
<evidence type="ECO:0000256" key="5">
    <source>
        <dbReference type="ARBA" id="ARBA00022734"/>
    </source>
</evidence>
<keyword evidence="5" id="KW-0430">Lectin</keyword>
<feature type="domain" description="Apple" evidence="10">
    <location>
        <begin position="436"/>
        <end position="514"/>
    </location>
</feature>
<keyword evidence="4" id="KW-0479">Metal-binding</keyword>
<feature type="domain" description="Fucolectin tachylectin-4 pentraxin-1" evidence="11">
    <location>
        <begin position="76"/>
        <end position="230"/>
    </location>
</feature>
<evidence type="ECO:0000259" key="11">
    <source>
        <dbReference type="SMART" id="SM00607"/>
    </source>
</evidence>